<comment type="similarity">
    <text evidence="1">Belongs to the peptidase S12 family.</text>
</comment>
<reference evidence="5" key="1">
    <citation type="submission" date="2005-09" db="EMBL/GenBank/DDBJ databases">
        <title>Annotation of the Aspergillus terreus NIH2624 genome.</title>
        <authorList>
            <person name="Birren B.W."/>
            <person name="Lander E.S."/>
            <person name="Galagan J.E."/>
            <person name="Nusbaum C."/>
            <person name="Devon K."/>
            <person name="Henn M."/>
            <person name="Ma L.-J."/>
            <person name="Jaffe D.B."/>
            <person name="Butler J."/>
            <person name="Alvarez P."/>
            <person name="Gnerre S."/>
            <person name="Grabherr M."/>
            <person name="Kleber M."/>
            <person name="Mauceli E.W."/>
            <person name="Brockman W."/>
            <person name="Rounsley S."/>
            <person name="Young S.K."/>
            <person name="LaButti K."/>
            <person name="Pushparaj V."/>
            <person name="DeCaprio D."/>
            <person name="Crawford M."/>
            <person name="Koehrsen M."/>
            <person name="Engels R."/>
            <person name="Montgomery P."/>
            <person name="Pearson M."/>
            <person name="Howarth C."/>
            <person name="Larson L."/>
            <person name="Luoma S."/>
            <person name="White J."/>
            <person name="Alvarado L."/>
            <person name="Kodira C.D."/>
            <person name="Zeng Q."/>
            <person name="Oleary S."/>
            <person name="Yandava C."/>
            <person name="Denning D.W."/>
            <person name="Nierman W.C."/>
            <person name="Milne T."/>
            <person name="Madden K."/>
        </authorList>
    </citation>
    <scope>NUCLEOTIDE SEQUENCE [LARGE SCALE GENOMIC DNA]</scope>
    <source>
        <strain evidence="5">NIH 2624 / FGSC A1156</strain>
    </source>
</reference>
<dbReference type="InterPro" id="IPR050491">
    <property type="entry name" value="AmpC-like"/>
</dbReference>
<evidence type="ECO:0000259" key="3">
    <source>
        <dbReference type="Pfam" id="PF00144"/>
    </source>
</evidence>
<dbReference type="Gene3D" id="3.40.710.10">
    <property type="entry name" value="DD-peptidase/beta-lactamase superfamily"/>
    <property type="match status" value="1"/>
</dbReference>
<dbReference type="HOGENOM" id="CLU_993897_0_0_1"/>
<dbReference type="PANTHER" id="PTHR46825:SF9">
    <property type="entry name" value="BETA-LACTAMASE-RELATED DOMAIN-CONTAINING PROTEIN"/>
    <property type="match status" value="1"/>
</dbReference>
<dbReference type="eggNOG" id="ENOG502S0EY">
    <property type="taxonomic scope" value="Eukaryota"/>
</dbReference>
<dbReference type="Pfam" id="PF00144">
    <property type="entry name" value="Beta-lactamase"/>
    <property type="match status" value="1"/>
</dbReference>
<evidence type="ECO:0000313" key="5">
    <source>
        <dbReference type="Proteomes" id="UP000007963"/>
    </source>
</evidence>
<dbReference type="OrthoDB" id="10253869at2759"/>
<feature type="compositionally biased region" description="Basic and acidic residues" evidence="2">
    <location>
        <begin position="267"/>
        <end position="280"/>
    </location>
</feature>
<dbReference type="RefSeq" id="XP_001214192.1">
    <property type="nucleotide sequence ID" value="XM_001214192.1"/>
</dbReference>
<evidence type="ECO:0000256" key="2">
    <source>
        <dbReference type="SAM" id="MobiDB-lite"/>
    </source>
</evidence>
<proteinExistence type="inferred from homology"/>
<dbReference type="GeneID" id="4320953"/>
<organism evidence="4 5">
    <name type="scientific">Aspergillus terreus (strain NIH 2624 / FGSC A1156)</name>
    <dbReference type="NCBI Taxonomy" id="341663"/>
    <lineage>
        <taxon>Eukaryota</taxon>
        <taxon>Fungi</taxon>
        <taxon>Dikarya</taxon>
        <taxon>Ascomycota</taxon>
        <taxon>Pezizomycotina</taxon>
        <taxon>Eurotiomycetes</taxon>
        <taxon>Eurotiomycetidae</taxon>
        <taxon>Eurotiales</taxon>
        <taxon>Aspergillaceae</taxon>
        <taxon>Aspergillus</taxon>
        <taxon>Aspergillus subgen. Circumdati</taxon>
    </lineage>
</organism>
<protein>
    <recommendedName>
        <fullName evidence="3">Beta-lactamase-related domain-containing protein</fullName>
    </recommendedName>
</protein>
<feature type="region of interest" description="Disordered" evidence="2">
    <location>
        <begin position="258"/>
        <end position="280"/>
    </location>
</feature>
<dbReference type="InterPro" id="IPR012338">
    <property type="entry name" value="Beta-lactam/transpept-like"/>
</dbReference>
<accession>Q0CMS0</accession>
<dbReference type="EMBL" id="CH476600">
    <property type="protein sequence ID" value="EAU34083.1"/>
    <property type="molecule type" value="Genomic_DNA"/>
</dbReference>
<dbReference type="AlphaFoldDB" id="Q0CMS0"/>
<dbReference type="SUPFAM" id="SSF56601">
    <property type="entry name" value="beta-lactamase/transpeptidase-like"/>
    <property type="match status" value="1"/>
</dbReference>
<sequence>MSLVIEDRKDNSKEKFTAETIADRPIQWTTTLASIIPEDFVVPDEYATAHITVEDALSHRTGMPCHLRHFGPKGSKRTVKDEVRQLRYLPLTAELRARYMYNNLMYTAVSHAIEKVTEKPLGEFLRDRIWKPLKMDNTYWTSLDEHANHNTLALGYAWDATKNLYVPEPLPDVASASGAGAMISSVLDYASWIRCMIFKAGPLSLESHRALTQPRSIIIDDEQNLFREPHFYSLGWTLDSYRDDPLYAPIGPLVINTRNRSSGLEQPHQRQDLRASKETG</sequence>
<evidence type="ECO:0000256" key="1">
    <source>
        <dbReference type="ARBA" id="ARBA00038215"/>
    </source>
</evidence>
<feature type="domain" description="Beta-lactamase-related" evidence="3">
    <location>
        <begin position="26"/>
        <end position="244"/>
    </location>
</feature>
<dbReference type="Proteomes" id="UP000007963">
    <property type="component" value="Unassembled WGS sequence"/>
</dbReference>
<evidence type="ECO:0000313" key="4">
    <source>
        <dbReference type="EMBL" id="EAU34083.1"/>
    </source>
</evidence>
<dbReference type="InterPro" id="IPR001466">
    <property type="entry name" value="Beta-lactam-related"/>
</dbReference>
<name>Q0CMS0_ASPTN</name>
<gene>
    <name evidence="4" type="ORF">ATEG_05014</name>
</gene>
<dbReference type="PANTHER" id="PTHR46825">
    <property type="entry name" value="D-ALANYL-D-ALANINE-CARBOXYPEPTIDASE/ENDOPEPTIDASE AMPH"/>
    <property type="match status" value="1"/>
</dbReference>
<dbReference type="VEuPathDB" id="FungiDB:ATEG_05014"/>